<proteinExistence type="predicted"/>
<dbReference type="GO" id="GO:0006974">
    <property type="term" value="P:DNA damage response"/>
    <property type="evidence" value="ECO:0007669"/>
    <property type="project" value="TreeGrafter"/>
</dbReference>
<dbReference type="GeneTree" id="ENSGT00940000178704"/>
<dbReference type="InterPro" id="IPR001357">
    <property type="entry name" value="BRCT_dom"/>
</dbReference>
<accession>A0A3B5MF10</accession>
<dbReference type="Ensembl" id="ENSXCOT00000022548.1">
    <property type="protein sequence ID" value="ENSXCOP00000022277.1"/>
    <property type="gene ID" value="ENSXCOG00000016644.1"/>
</dbReference>
<evidence type="ECO:0000313" key="2">
    <source>
        <dbReference type="Ensembl" id="ENSXCOP00000022277.1"/>
    </source>
</evidence>
<dbReference type="Pfam" id="PF16770">
    <property type="entry name" value="RTT107_BRCT_5"/>
    <property type="match status" value="1"/>
</dbReference>
<dbReference type="PANTHER" id="PTHR46677:SF1">
    <property type="entry name" value="SMC5-SMC6 COMPLEX LOCALIZATION FACTOR PROTEIN 1"/>
    <property type="match status" value="1"/>
</dbReference>
<dbReference type="GO" id="GO:2000781">
    <property type="term" value="P:positive regulation of double-strand break repair"/>
    <property type="evidence" value="ECO:0007669"/>
    <property type="project" value="InterPro"/>
</dbReference>
<dbReference type="GO" id="GO:0035861">
    <property type="term" value="C:site of double-strand break"/>
    <property type="evidence" value="ECO:0007669"/>
    <property type="project" value="TreeGrafter"/>
</dbReference>
<evidence type="ECO:0000313" key="3">
    <source>
        <dbReference type="Proteomes" id="UP000261380"/>
    </source>
</evidence>
<dbReference type="Proteomes" id="UP000261380">
    <property type="component" value="Unplaced"/>
</dbReference>
<reference evidence="2" key="2">
    <citation type="submission" date="2025-09" db="UniProtKB">
        <authorList>
            <consortium name="Ensembl"/>
        </authorList>
    </citation>
    <scope>IDENTIFICATION</scope>
</reference>
<dbReference type="InterPro" id="IPR042479">
    <property type="entry name" value="Slf1"/>
</dbReference>
<name>A0A3B5MF10_9TELE</name>
<protein>
    <recommendedName>
        <fullName evidence="1">BRCT domain-containing protein</fullName>
    </recommendedName>
</protein>
<dbReference type="InterPro" id="IPR036420">
    <property type="entry name" value="BRCT_dom_sf"/>
</dbReference>
<organism evidence="2 3">
    <name type="scientific">Xiphophorus couchianus</name>
    <name type="common">Monterrey platyfish</name>
    <dbReference type="NCBI Taxonomy" id="32473"/>
    <lineage>
        <taxon>Eukaryota</taxon>
        <taxon>Metazoa</taxon>
        <taxon>Chordata</taxon>
        <taxon>Craniata</taxon>
        <taxon>Vertebrata</taxon>
        <taxon>Euteleostomi</taxon>
        <taxon>Actinopterygii</taxon>
        <taxon>Neopterygii</taxon>
        <taxon>Teleostei</taxon>
        <taxon>Neoteleostei</taxon>
        <taxon>Acanthomorphata</taxon>
        <taxon>Ovalentaria</taxon>
        <taxon>Atherinomorphae</taxon>
        <taxon>Cyprinodontiformes</taxon>
        <taxon>Poeciliidae</taxon>
        <taxon>Poeciliinae</taxon>
        <taxon>Xiphophorus</taxon>
    </lineage>
</organism>
<dbReference type="GO" id="GO:0005634">
    <property type="term" value="C:nucleus"/>
    <property type="evidence" value="ECO:0007669"/>
    <property type="project" value="TreeGrafter"/>
</dbReference>
<dbReference type="GO" id="GO:1990166">
    <property type="term" value="P:protein localization to site of double-strand break"/>
    <property type="evidence" value="ECO:0007669"/>
    <property type="project" value="TreeGrafter"/>
</dbReference>
<keyword evidence="3" id="KW-1185">Reference proteome</keyword>
<dbReference type="AlphaFoldDB" id="A0A3B5MF10"/>
<dbReference type="PANTHER" id="PTHR46677">
    <property type="entry name" value="SMC5-SMC6 COMPLEX LOCALIZATION FACTOR PROTEIN 1"/>
    <property type="match status" value="1"/>
</dbReference>
<reference evidence="2" key="1">
    <citation type="submission" date="2025-08" db="UniProtKB">
        <authorList>
            <consortium name="Ensembl"/>
        </authorList>
    </citation>
    <scope>IDENTIFICATION</scope>
</reference>
<sequence length="149" mass="17019">RMESCTHVFQISGIKLEIWFLYLSVNPLYLNLCMYISQVYKHCTTHLITPQVLPSEKFLAACAAGKWVVTPNYVLESMKNGSWLPEGPYEVAIFTSPSAAFYPVRQWREKVAKGRITGAFQGWKVLLMVQDDTLSVEKSNLINFPVINR</sequence>
<dbReference type="STRING" id="32473.ENSXCOP00000022277"/>
<evidence type="ECO:0000259" key="1">
    <source>
        <dbReference type="Pfam" id="PF16770"/>
    </source>
</evidence>
<dbReference type="Gene3D" id="3.40.50.10190">
    <property type="entry name" value="BRCT domain"/>
    <property type="match status" value="1"/>
</dbReference>
<feature type="domain" description="BRCT" evidence="1">
    <location>
        <begin position="35"/>
        <end position="89"/>
    </location>
</feature>
<dbReference type="SUPFAM" id="SSF52113">
    <property type="entry name" value="BRCT domain"/>
    <property type="match status" value="1"/>
</dbReference>